<dbReference type="SUPFAM" id="SSF88723">
    <property type="entry name" value="PIN domain-like"/>
    <property type="match status" value="1"/>
</dbReference>
<evidence type="ECO:0008006" key="2">
    <source>
        <dbReference type="Google" id="ProtNLM"/>
    </source>
</evidence>
<protein>
    <recommendedName>
        <fullName evidence="2">PIN domain-containing protein</fullName>
    </recommendedName>
</protein>
<name>A0A450TFX6_9GAMM</name>
<sequence length="45" mass="4764">MPTAQDVGDALIAATALVHNLELATANTSDFDWIEGLDVVNPVVR</sequence>
<organism evidence="1">
    <name type="scientific">Candidatus Kentrum sp. FW</name>
    <dbReference type="NCBI Taxonomy" id="2126338"/>
    <lineage>
        <taxon>Bacteria</taxon>
        <taxon>Pseudomonadati</taxon>
        <taxon>Pseudomonadota</taxon>
        <taxon>Gammaproteobacteria</taxon>
        <taxon>Candidatus Kentrum</taxon>
    </lineage>
</organism>
<proteinExistence type="predicted"/>
<reference evidence="1" key="1">
    <citation type="submission" date="2019-02" db="EMBL/GenBank/DDBJ databases">
        <authorList>
            <person name="Gruber-Vodicka R. H."/>
            <person name="Seah K. B. B."/>
        </authorList>
    </citation>
    <scope>NUCLEOTIDE SEQUENCE</scope>
    <source>
        <strain evidence="1">BECK_BZ106</strain>
    </source>
</reference>
<dbReference type="InterPro" id="IPR029060">
    <property type="entry name" value="PIN-like_dom_sf"/>
</dbReference>
<dbReference type="EMBL" id="CAADFD010000111">
    <property type="protein sequence ID" value="VFJ66054.1"/>
    <property type="molecule type" value="Genomic_DNA"/>
</dbReference>
<accession>A0A450TFX6</accession>
<dbReference type="Gene3D" id="3.40.50.1010">
    <property type="entry name" value="5'-nuclease"/>
    <property type="match status" value="1"/>
</dbReference>
<evidence type="ECO:0000313" key="1">
    <source>
        <dbReference type="EMBL" id="VFJ66054.1"/>
    </source>
</evidence>
<gene>
    <name evidence="1" type="ORF">BECKFW1821B_GA0114236_11116</name>
</gene>
<dbReference type="AlphaFoldDB" id="A0A450TFX6"/>